<name>L8E809_HUMAN</name>
<proteinExistence type="predicted"/>
<organism evidence="1">
    <name type="scientific">Homo sapiens</name>
    <name type="common">Human</name>
    <dbReference type="NCBI Taxonomy" id="9606"/>
    <lineage>
        <taxon>Eukaryota</taxon>
        <taxon>Metazoa</taxon>
        <taxon>Chordata</taxon>
        <taxon>Craniata</taxon>
        <taxon>Vertebrata</taxon>
        <taxon>Euteleostomi</taxon>
        <taxon>Mammalia</taxon>
        <taxon>Eutheria</taxon>
        <taxon>Euarchontoglires</taxon>
        <taxon>Primates</taxon>
        <taxon>Haplorrhini</taxon>
        <taxon>Catarrhini</taxon>
        <taxon>Hominidae</taxon>
        <taxon>Homo</taxon>
    </lineage>
</organism>
<sequence>MLTIMLPNNVRLLVFKNTRSQSQIKCQELRQSHRILFLVAPGNPVFLMYFWNQSKAILFAVIQSIRRKMMSSCTDAVFVLKVSDLHLNWKDTT</sequence>
<accession>L8E809</accession>
<dbReference type="OrthoDB" id="8113227at2759"/>
<reference evidence="1" key="1">
    <citation type="journal article" date="2013" name="PLoS ONE">
        <title>Direct detection of alternative open reading frames translation products in human significantly expands the proteome.</title>
        <authorList>
            <person name="Vanderperre B."/>
            <person name="Lucier J.-F."/>
            <person name="Motard J."/>
            <person name="Tremblay G."/>
            <person name="Vanderperre S."/>
            <person name="Wisztorski M."/>
            <person name="Salzet M."/>
            <person name="Boisvert F.-M."/>
            <person name="Roucou X."/>
        </authorList>
    </citation>
    <scope>NUCLEOTIDE SEQUENCE</scope>
</reference>
<dbReference type="EMBL" id="HF583928">
    <property type="protein sequence ID" value="CCQ43425.1"/>
    <property type="molecule type" value="Genomic_DNA"/>
</dbReference>
<dbReference type="AlphaFoldDB" id="L8E809"/>
<evidence type="ECO:0000313" key="1">
    <source>
        <dbReference type="EMBL" id="CCQ43425.1"/>
    </source>
</evidence>
<protein>
    <submittedName>
        <fullName evidence="1">Alternative protein ZNF770</fullName>
    </submittedName>
</protein>
<gene>
    <name evidence="1" type="primary">ZNF770</name>
</gene>